<dbReference type="RefSeq" id="WP_047943834.1">
    <property type="nucleotide sequence ID" value="NZ_CP053989.1"/>
</dbReference>
<gene>
    <name evidence="2" type="ORF">ABW02_19055</name>
</gene>
<keyword evidence="1" id="KW-1133">Transmembrane helix</keyword>
<dbReference type="AlphaFoldDB" id="A0A0J1ICF4"/>
<feature type="transmembrane region" description="Helical" evidence="1">
    <location>
        <begin position="137"/>
        <end position="165"/>
    </location>
</feature>
<dbReference type="PATRIC" id="fig|1397.4.peg.2531"/>
<feature type="transmembrane region" description="Helical" evidence="1">
    <location>
        <begin position="101"/>
        <end position="125"/>
    </location>
</feature>
<dbReference type="InterPro" id="IPR006938">
    <property type="entry name" value="DUF624"/>
</dbReference>
<dbReference type="Proteomes" id="UP000036045">
    <property type="component" value="Unassembled WGS sequence"/>
</dbReference>
<reference evidence="2 3" key="1">
    <citation type="submission" date="2015-05" db="EMBL/GenBank/DDBJ databases">
        <title>Whole genome sequence and identification of bacterial endophytes from Costus igneus.</title>
        <authorList>
            <person name="Lee Y.P."/>
            <person name="Gan H.M."/>
            <person name="Eng W."/>
            <person name="Wheatley M.S."/>
            <person name="Caraballo A."/>
            <person name="Polter S."/>
            <person name="Savka M.A."/>
            <person name="Hudson A.O."/>
        </authorList>
    </citation>
    <scope>NUCLEOTIDE SEQUENCE [LARGE SCALE GENOMIC DNA]</scope>
    <source>
        <strain evidence="2 3">RIT379</strain>
    </source>
</reference>
<name>A0A0J1ICF4_NIACI</name>
<dbReference type="Pfam" id="PF04854">
    <property type="entry name" value="DUF624"/>
    <property type="match status" value="1"/>
</dbReference>
<feature type="transmembrane region" description="Helical" evidence="1">
    <location>
        <begin position="171"/>
        <end position="189"/>
    </location>
</feature>
<evidence type="ECO:0000313" key="3">
    <source>
        <dbReference type="Proteomes" id="UP000036045"/>
    </source>
</evidence>
<dbReference type="OrthoDB" id="2182676at2"/>
<comment type="caution">
    <text evidence="2">The sequence shown here is derived from an EMBL/GenBank/DDBJ whole genome shotgun (WGS) entry which is preliminary data.</text>
</comment>
<evidence type="ECO:0000256" key="1">
    <source>
        <dbReference type="SAM" id="Phobius"/>
    </source>
</evidence>
<evidence type="ECO:0000313" key="2">
    <source>
        <dbReference type="EMBL" id="KLV23626.1"/>
    </source>
</evidence>
<sequence length="204" mass="23662">MIASFLTTFFNRFYVVVKLNLYFWLLTIMGGIIFGIGPALLTIVKLSLECRWDHQELTWKNVFSTFKTSYKRGNFSFYGFLLLGVILSYNLYFSLQINHLLFLIIDFLLIFALFLIAISFLFSLFIEAQYEAAIKDVWKLSFLLFFMDFWTLLKLGGLLAGISVLTYFNPALILFGSISLFIILASFISNKLFIRLSQKLVYVS</sequence>
<keyword evidence="3" id="KW-1185">Reference proteome</keyword>
<dbReference type="EMBL" id="LDPH01000024">
    <property type="protein sequence ID" value="KLV23626.1"/>
    <property type="molecule type" value="Genomic_DNA"/>
</dbReference>
<accession>A0A0J1ICF4</accession>
<evidence type="ECO:0008006" key="4">
    <source>
        <dbReference type="Google" id="ProtNLM"/>
    </source>
</evidence>
<feature type="transmembrane region" description="Helical" evidence="1">
    <location>
        <begin position="21"/>
        <end position="44"/>
    </location>
</feature>
<feature type="transmembrane region" description="Helical" evidence="1">
    <location>
        <begin position="75"/>
        <end position="95"/>
    </location>
</feature>
<organism evidence="2 3">
    <name type="scientific">Niallia circulans</name>
    <name type="common">Bacillus circulans</name>
    <dbReference type="NCBI Taxonomy" id="1397"/>
    <lineage>
        <taxon>Bacteria</taxon>
        <taxon>Bacillati</taxon>
        <taxon>Bacillota</taxon>
        <taxon>Bacilli</taxon>
        <taxon>Bacillales</taxon>
        <taxon>Bacillaceae</taxon>
        <taxon>Niallia</taxon>
    </lineage>
</organism>
<keyword evidence="1" id="KW-0472">Membrane</keyword>
<proteinExistence type="predicted"/>
<dbReference type="GeneID" id="56351390"/>
<keyword evidence="1" id="KW-0812">Transmembrane</keyword>
<protein>
    <recommendedName>
        <fullName evidence="4">DUF624 domain-containing protein</fullName>
    </recommendedName>
</protein>